<evidence type="ECO:0000313" key="1">
    <source>
        <dbReference type="EMBL" id="JAT84476.1"/>
    </source>
</evidence>
<dbReference type="AlphaFoldDB" id="A0A1E1WBX5"/>
<feature type="non-terminal residue" evidence="1">
    <location>
        <position position="1"/>
    </location>
</feature>
<reference evidence="1" key="1">
    <citation type="submission" date="2015-09" db="EMBL/GenBank/DDBJ databases">
        <title>De novo assembly of Pectinophora gossypiella (Pink Bollworm) gut transcriptome.</title>
        <authorList>
            <person name="Tassone E.E."/>
        </authorList>
    </citation>
    <scope>NUCLEOTIDE SEQUENCE</scope>
</reference>
<name>A0A1E1WBX5_PECGO</name>
<sequence>CRPVQFLFIKESKLVVQEQLSKMEEEIQSLRSTECNANTISHNLVMTMIDGKVCTYLSEAKSPATCYLCLAKPSQMNNLDAVLKREVVTDLYKFGLSSLHARINFM</sequence>
<dbReference type="OrthoDB" id="8193306at2759"/>
<proteinExistence type="predicted"/>
<feature type="non-terminal residue" evidence="1">
    <location>
        <position position="106"/>
    </location>
</feature>
<accession>A0A1E1WBX5</accession>
<protein>
    <submittedName>
        <fullName evidence="1">Uncharacterized protein</fullName>
    </submittedName>
</protein>
<dbReference type="EMBL" id="GDQN01006578">
    <property type="protein sequence ID" value="JAT84476.1"/>
    <property type="molecule type" value="Transcribed_RNA"/>
</dbReference>
<gene>
    <name evidence="1" type="ORF">g.283</name>
</gene>
<organism evidence="1">
    <name type="scientific">Pectinophora gossypiella</name>
    <name type="common">Cotton pink bollworm</name>
    <name type="synonym">Depressaria gossypiella</name>
    <dbReference type="NCBI Taxonomy" id="13191"/>
    <lineage>
        <taxon>Eukaryota</taxon>
        <taxon>Metazoa</taxon>
        <taxon>Ecdysozoa</taxon>
        <taxon>Arthropoda</taxon>
        <taxon>Hexapoda</taxon>
        <taxon>Insecta</taxon>
        <taxon>Pterygota</taxon>
        <taxon>Neoptera</taxon>
        <taxon>Endopterygota</taxon>
        <taxon>Lepidoptera</taxon>
        <taxon>Glossata</taxon>
        <taxon>Ditrysia</taxon>
        <taxon>Gelechioidea</taxon>
        <taxon>Gelechiidae</taxon>
        <taxon>Apatetrinae</taxon>
        <taxon>Pectinophora</taxon>
    </lineage>
</organism>